<dbReference type="Pfam" id="PF13431">
    <property type="entry name" value="TPR_17"/>
    <property type="match status" value="1"/>
</dbReference>
<sequence length="311" mass="34057">MDLQRAGELFEKAEAANDVGRYETAQSLAAQGIAFAPEAAELYASLARACLGLNQLPQAETHCREGLRLDPDNAWLLRILVLVTRLREDFTESTSVAKRLLQLAPHDSLSHIAAGRTFLQCGNTPEAVQRFQEAIRLDPMNDDAFSSLGICYLESGQPKMAEQQFRQALSLNPNNAKDLNNLGVSLQRQGKQKDAAVAFKAAVIVDPTCAVSKSNAKASIAAYLSVGGGLLLLYLFAKLMFVAGKTPAAKLIEDIPLKQQKMIAATIGIGVLLLFGFFTYGRRWLRKRDLLGADPQILEFYKTVCKDKDVK</sequence>
<keyword evidence="4" id="KW-1185">Reference proteome</keyword>
<dbReference type="PROSITE" id="PS50293">
    <property type="entry name" value="TPR_REGION"/>
    <property type="match status" value="1"/>
</dbReference>
<evidence type="ECO:0000313" key="3">
    <source>
        <dbReference type="EMBL" id="QEG21397.1"/>
    </source>
</evidence>
<dbReference type="KEGG" id="mff:MFFC18_12530"/>
<keyword evidence="2" id="KW-0472">Membrane</keyword>
<keyword evidence="2" id="KW-1133">Transmembrane helix</keyword>
<dbReference type="InterPro" id="IPR019734">
    <property type="entry name" value="TPR_rpt"/>
</dbReference>
<organism evidence="3 4">
    <name type="scientific">Mariniblastus fucicola</name>
    <dbReference type="NCBI Taxonomy" id="980251"/>
    <lineage>
        <taxon>Bacteria</taxon>
        <taxon>Pseudomonadati</taxon>
        <taxon>Planctomycetota</taxon>
        <taxon>Planctomycetia</taxon>
        <taxon>Pirellulales</taxon>
        <taxon>Pirellulaceae</taxon>
        <taxon>Mariniblastus</taxon>
    </lineage>
</organism>
<dbReference type="STRING" id="980251.GCA_001642875_01622"/>
<reference evidence="3 4" key="1">
    <citation type="submission" date="2019-08" db="EMBL/GenBank/DDBJ databases">
        <title>Deep-cultivation of Planctomycetes and their phenomic and genomic characterization uncovers novel biology.</title>
        <authorList>
            <person name="Wiegand S."/>
            <person name="Jogler M."/>
            <person name="Boedeker C."/>
            <person name="Pinto D."/>
            <person name="Vollmers J."/>
            <person name="Rivas-Marin E."/>
            <person name="Kohn T."/>
            <person name="Peeters S.H."/>
            <person name="Heuer A."/>
            <person name="Rast P."/>
            <person name="Oberbeckmann S."/>
            <person name="Bunk B."/>
            <person name="Jeske O."/>
            <person name="Meyerdierks A."/>
            <person name="Storesund J.E."/>
            <person name="Kallscheuer N."/>
            <person name="Luecker S."/>
            <person name="Lage O.M."/>
            <person name="Pohl T."/>
            <person name="Merkel B.J."/>
            <person name="Hornburger P."/>
            <person name="Mueller R.-W."/>
            <person name="Bruemmer F."/>
            <person name="Labrenz M."/>
            <person name="Spormann A.M."/>
            <person name="Op den Camp H."/>
            <person name="Overmann J."/>
            <person name="Amann R."/>
            <person name="Jetten M.S.M."/>
            <person name="Mascher T."/>
            <person name="Medema M.H."/>
            <person name="Devos D.P."/>
            <person name="Kaster A.-K."/>
            <person name="Ovreas L."/>
            <person name="Rohde M."/>
            <person name="Galperin M.Y."/>
            <person name="Jogler C."/>
        </authorList>
    </citation>
    <scope>NUCLEOTIDE SEQUENCE [LARGE SCALE GENOMIC DNA]</scope>
    <source>
        <strain evidence="3 4">FC18</strain>
    </source>
</reference>
<feature type="repeat" description="TPR" evidence="1">
    <location>
        <begin position="40"/>
        <end position="73"/>
    </location>
</feature>
<dbReference type="Gene3D" id="1.25.40.10">
    <property type="entry name" value="Tetratricopeptide repeat domain"/>
    <property type="match status" value="2"/>
</dbReference>
<dbReference type="SMART" id="SM00028">
    <property type="entry name" value="TPR"/>
    <property type="match status" value="5"/>
</dbReference>
<keyword evidence="2" id="KW-0812">Transmembrane</keyword>
<dbReference type="RefSeq" id="WP_075084414.1">
    <property type="nucleotide sequence ID" value="NZ_CP042912.1"/>
</dbReference>
<protein>
    <submittedName>
        <fullName evidence="3">Lipoprotein NlpI</fullName>
    </submittedName>
</protein>
<dbReference type="Pfam" id="PF14559">
    <property type="entry name" value="TPR_19"/>
    <property type="match status" value="1"/>
</dbReference>
<dbReference type="Proteomes" id="UP000322214">
    <property type="component" value="Chromosome"/>
</dbReference>
<dbReference type="PANTHER" id="PTHR12558:SF33">
    <property type="entry name" value="BLL7664 PROTEIN"/>
    <property type="match status" value="1"/>
</dbReference>
<dbReference type="InterPro" id="IPR011990">
    <property type="entry name" value="TPR-like_helical_dom_sf"/>
</dbReference>
<keyword evidence="1" id="KW-0802">TPR repeat</keyword>
<keyword evidence="3" id="KW-0449">Lipoprotein</keyword>
<accession>A0A5B9P445</accession>
<dbReference type="Pfam" id="PF13414">
    <property type="entry name" value="TPR_11"/>
    <property type="match status" value="1"/>
</dbReference>
<evidence type="ECO:0000256" key="2">
    <source>
        <dbReference type="SAM" id="Phobius"/>
    </source>
</evidence>
<dbReference type="EMBL" id="CP042912">
    <property type="protein sequence ID" value="QEG21397.1"/>
    <property type="molecule type" value="Genomic_DNA"/>
</dbReference>
<dbReference type="AlphaFoldDB" id="A0A5B9P445"/>
<feature type="repeat" description="TPR" evidence="1">
    <location>
        <begin position="142"/>
        <end position="175"/>
    </location>
</feature>
<dbReference type="OrthoDB" id="9777890at2"/>
<gene>
    <name evidence="3" type="ORF">MFFC18_12530</name>
</gene>
<evidence type="ECO:0000256" key="1">
    <source>
        <dbReference type="PROSITE-ProRule" id="PRU00339"/>
    </source>
</evidence>
<evidence type="ECO:0000313" key="4">
    <source>
        <dbReference type="Proteomes" id="UP000322214"/>
    </source>
</evidence>
<dbReference type="PROSITE" id="PS50005">
    <property type="entry name" value="TPR"/>
    <property type="match status" value="3"/>
</dbReference>
<dbReference type="SUPFAM" id="SSF48452">
    <property type="entry name" value="TPR-like"/>
    <property type="match status" value="1"/>
</dbReference>
<feature type="repeat" description="TPR" evidence="1">
    <location>
        <begin position="108"/>
        <end position="141"/>
    </location>
</feature>
<proteinExistence type="predicted"/>
<name>A0A5B9P445_9BACT</name>
<feature type="transmembrane region" description="Helical" evidence="2">
    <location>
        <begin position="262"/>
        <end position="280"/>
    </location>
</feature>
<feature type="transmembrane region" description="Helical" evidence="2">
    <location>
        <begin position="220"/>
        <end position="242"/>
    </location>
</feature>
<dbReference type="PANTHER" id="PTHR12558">
    <property type="entry name" value="CELL DIVISION CYCLE 16,23,27"/>
    <property type="match status" value="1"/>
</dbReference>